<dbReference type="EC" id="6.3.3.1" evidence="3 12"/>
<keyword evidence="12" id="KW-0658">Purine biosynthesis</keyword>
<comment type="catalytic activity">
    <reaction evidence="11 12">
        <text>2-formamido-N(1)-(5-O-phospho-beta-D-ribosyl)acetamidine + ATP = 5-amino-1-(5-phospho-beta-D-ribosyl)imidazole + ADP + phosphate + H(+)</text>
        <dbReference type="Rhea" id="RHEA:23032"/>
        <dbReference type="ChEBI" id="CHEBI:15378"/>
        <dbReference type="ChEBI" id="CHEBI:30616"/>
        <dbReference type="ChEBI" id="CHEBI:43474"/>
        <dbReference type="ChEBI" id="CHEBI:137981"/>
        <dbReference type="ChEBI" id="CHEBI:147287"/>
        <dbReference type="ChEBI" id="CHEBI:456216"/>
        <dbReference type="EC" id="6.3.3.1"/>
    </reaction>
</comment>
<keyword evidence="16" id="KW-1185">Reference proteome</keyword>
<evidence type="ECO:0000256" key="7">
    <source>
        <dbReference type="ARBA" id="ARBA00022840"/>
    </source>
</evidence>
<sequence length="340" mass="35907">MSEAYKAAGVDIDAGNETVDRIKKHVARTMREEVLGGLGGFGGLFALKPYKEPVLVAATDGVGTKLKVAFALDRHDSIGIDCVAMCVNDLVVQGAEPLFFLDYLATGKLAPAQAEAVVKGIADGCVEAGCALIGGETAEMPGMYAAGEYDVAGFCVGVVERSRLLTGETIQPGDALIGLASNGLHSNGYSLARKVLLDEGRYPFERKVPGTEQTLGEAMLAPTRIYVKTFLALMERFQVKAGAHITGGGLTENVPRMLPEGCQALIDKSTWDVPAIFRWIGEAGQVPEEDMFRTFNMGIGMVVAVPAAEAEAAVQVAEELGEQATVIGRVVAGTREVVWA</sequence>
<dbReference type="NCBIfam" id="TIGR00878">
    <property type="entry name" value="purM"/>
    <property type="match status" value="1"/>
</dbReference>
<evidence type="ECO:0000259" key="13">
    <source>
        <dbReference type="Pfam" id="PF00586"/>
    </source>
</evidence>
<evidence type="ECO:0000256" key="9">
    <source>
        <dbReference type="ARBA" id="ARBA00032931"/>
    </source>
</evidence>
<evidence type="ECO:0000256" key="8">
    <source>
        <dbReference type="ARBA" id="ARBA00031908"/>
    </source>
</evidence>
<reference evidence="16" key="1">
    <citation type="journal article" date="2019" name="Int. J. Syst. Evol. Microbiol.">
        <title>The Global Catalogue of Microorganisms (GCM) 10K type strain sequencing project: providing services to taxonomists for standard genome sequencing and annotation.</title>
        <authorList>
            <consortium name="The Broad Institute Genomics Platform"/>
            <consortium name="The Broad Institute Genome Sequencing Center for Infectious Disease"/>
            <person name="Wu L."/>
            <person name="Ma J."/>
        </authorList>
    </citation>
    <scope>NUCLEOTIDE SEQUENCE [LARGE SCALE GENOMIC DNA]</scope>
    <source>
        <strain evidence="16">CGMCC 1.12942</strain>
    </source>
</reference>
<comment type="similarity">
    <text evidence="2 12">Belongs to the AIR synthase family.</text>
</comment>
<evidence type="ECO:0000256" key="3">
    <source>
        <dbReference type="ARBA" id="ARBA00013047"/>
    </source>
</evidence>
<evidence type="ECO:0000313" key="15">
    <source>
        <dbReference type="EMBL" id="MFC7440752.1"/>
    </source>
</evidence>
<keyword evidence="6 12" id="KW-0547">Nucleotide-binding</keyword>
<evidence type="ECO:0000256" key="12">
    <source>
        <dbReference type="HAMAP-Rule" id="MF_00741"/>
    </source>
</evidence>
<keyword evidence="12" id="KW-0963">Cytoplasm</keyword>
<dbReference type="InterPro" id="IPR010918">
    <property type="entry name" value="PurM-like_C_dom"/>
</dbReference>
<dbReference type="RefSeq" id="WP_379864034.1">
    <property type="nucleotide sequence ID" value="NZ_JBHTBW010000017.1"/>
</dbReference>
<dbReference type="InterPro" id="IPR016188">
    <property type="entry name" value="PurM-like_N"/>
</dbReference>
<evidence type="ECO:0000313" key="16">
    <source>
        <dbReference type="Proteomes" id="UP001596500"/>
    </source>
</evidence>
<evidence type="ECO:0000256" key="10">
    <source>
        <dbReference type="ARBA" id="ARBA00033093"/>
    </source>
</evidence>
<evidence type="ECO:0000256" key="5">
    <source>
        <dbReference type="ARBA" id="ARBA00022598"/>
    </source>
</evidence>
<evidence type="ECO:0000256" key="2">
    <source>
        <dbReference type="ARBA" id="ARBA00010280"/>
    </source>
</evidence>
<protein>
    <recommendedName>
        <fullName evidence="4 12">Phosphoribosylformylglycinamidine cyclo-ligase</fullName>
        <ecNumber evidence="3 12">6.3.3.1</ecNumber>
    </recommendedName>
    <alternativeName>
        <fullName evidence="9 12">AIR synthase</fullName>
    </alternativeName>
    <alternativeName>
        <fullName evidence="10 12">AIRS</fullName>
    </alternativeName>
    <alternativeName>
        <fullName evidence="8 12">Phosphoribosyl-aminoimidazole synthetase</fullName>
    </alternativeName>
</protein>
<comment type="pathway">
    <text evidence="1 12">Purine metabolism; IMP biosynthesis via de novo pathway; 5-amino-1-(5-phospho-D-ribosyl)imidazole from N(2)-formyl-N(1)-(5-phospho-D-ribosyl)glycinamide: step 2/2.</text>
</comment>
<proteinExistence type="inferred from homology"/>
<accession>A0ABW2RIC9</accession>
<dbReference type="Pfam" id="PF02769">
    <property type="entry name" value="AIRS_C"/>
    <property type="match status" value="1"/>
</dbReference>
<name>A0ABW2RIC9_9BACL</name>
<dbReference type="Pfam" id="PF00586">
    <property type="entry name" value="AIRS"/>
    <property type="match status" value="1"/>
</dbReference>
<organism evidence="15 16">
    <name type="scientific">Laceyella putida</name>
    <dbReference type="NCBI Taxonomy" id="110101"/>
    <lineage>
        <taxon>Bacteria</taxon>
        <taxon>Bacillati</taxon>
        <taxon>Bacillota</taxon>
        <taxon>Bacilli</taxon>
        <taxon>Bacillales</taxon>
        <taxon>Thermoactinomycetaceae</taxon>
        <taxon>Laceyella</taxon>
    </lineage>
</organism>
<dbReference type="Proteomes" id="UP001596500">
    <property type="component" value="Unassembled WGS sequence"/>
</dbReference>
<dbReference type="InterPro" id="IPR036676">
    <property type="entry name" value="PurM-like_C_sf"/>
</dbReference>
<dbReference type="Gene3D" id="3.30.1330.10">
    <property type="entry name" value="PurM-like, N-terminal domain"/>
    <property type="match status" value="1"/>
</dbReference>
<dbReference type="PANTHER" id="PTHR10520:SF12">
    <property type="entry name" value="TRIFUNCTIONAL PURINE BIOSYNTHETIC PROTEIN ADENOSINE-3"/>
    <property type="match status" value="1"/>
</dbReference>
<feature type="domain" description="PurM-like C-terminal" evidence="14">
    <location>
        <begin position="171"/>
        <end position="338"/>
    </location>
</feature>
<dbReference type="EMBL" id="JBHTBW010000017">
    <property type="protein sequence ID" value="MFC7440752.1"/>
    <property type="molecule type" value="Genomic_DNA"/>
</dbReference>
<keyword evidence="5 12" id="KW-0436">Ligase</keyword>
<keyword evidence="7 12" id="KW-0067">ATP-binding</keyword>
<dbReference type="HAMAP" id="MF_00741">
    <property type="entry name" value="AIRS"/>
    <property type="match status" value="1"/>
</dbReference>
<evidence type="ECO:0000259" key="14">
    <source>
        <dbReference type="Pfam" id="PF02769"/>
    </source>
</evidence>
<comment type="caution">
    <text evidence="15">The sequence shown here is derived from an EMBL/GenBank/DDBJ whole genome shotgun (WGS) entry which is preliminary data.</text>
</comment>
<dbReference type="GO" id="GO:0004641">
    <property type="term" value="F:phosphoribosylformylglycinamidine cyclo-ligase activity"/>
    <property type="evidence" value="ECO:0007669"/>
    <property type="project" value="UniProtKB-EC"/>
</dbReference>
<gene>
    <name evidence="12 15" type="primary">purM</name>
    <name evidence="15" type="ORF">ACFQNG_06265</name>
</gene>
<feature type="domain" description="PurM-like N-terminal" evidence="13">
    <location>
        <begin position="53"/>
        <end position="159"/>
    </location>
</feature>
<dbReference type="InterPro" id="IPR004733">
    <property type="entry name" value="PurM_cligase"/>
</dbReference>
<evidence type="ECO:0000256" key="4">
    <source>
        <dbReference type="ARBA" id="ARBA00020367"/>
    </source>
</evidence>
<evidence type="ECO:0000256" key="11">
    <source>
        <dbReference type="ARBA" id="ARBA00049057"/>
    </source>
</evidence>
<dbReference type="InterPro" id="IPR036921">
    <property type="entry name" value="PurM-like_N_sf"/>
</dbReference>
<comment type="subcellular location">
    <subcellularLocation>
        <location evidence="12">Cytoplasm</location>
    </subcellularLocation>
</comment>
<evidence type="ECO:0000256" key="1">
    <source>
        <dbReference type="ARBA" id="ARBA00004686"/>
    </source>
</evidence>
<evidence type="ECO:0000256" key="6">
    <source>
        <dbReference type="ARBA" id="ARBA00022741"/>
    </source>
</evidence>
<dbReference type="Gene3D" id="3.90.650.10">
    <property type="entry name" value="PurM-like C-terminal domain"/>
    <property type="match status" value="1"/>
</dbReference>
<dbReference type="PANTHER" id="PTHR10520">
    <property type="entry name" value="TRIFUNCTIONAL PURINE BIOSYNTHETIC PROTEIN ADENOSINE-3-RELATED"/>
    <property type="match status" value="1"/>
</dbReference>
<dbReference type="SUPFAM" id="SSF55326">
    <property type="entry name" value="PurM N-terminal domain-like"/>
    <property type="match status" value="1"/>
</dbReference>
<dbReference type="SUPFAM" id="SSF56042">
    <property type="entry name" value="PurM C-terminal domain-like"/>
    <property type="match status" value="1"/>
</dbReference>
<dbReference type="CDD" id="cd02196">
    <property type="entry name" value="PurM"/>
    <property type="match status" value="1"/>
</dbReference>